<dbReference type="InterPro" id="IPR047666">
    <property type="entry name" value="ANR_neg_reg"/>
</dbReference>
<protein>
    <recommendedName>
        <fullName evidence="4">ANR family transcriptional regulator</fullName>
    </recommendedName>
</protein>
<dbReference type="NCBIfam" id="NF033650">
    <property type="entry name" value="ANR_neg_reg"/>
    <property type="match status" value="1"/>
</dbReference>
<dbReference type="EMBL" id="NJAJ01000091">
    <property type="protein sequence ID" value="PHM59109.1"/>
    <property type="molecule type" value="Genomic_DNA"/>
</dbReference>
<proteinExistence type="predicted"/>
<dbReference type="Proteomes" id="UP000222366">
    <property type="component" value="Unassembled WGS sequence"/>
</dbReference>
<reference evidence="2 3" key="1">
    <citation type="journal article" date="2017" name="Nat. Microbiol.">
        <title>Natural product diversity associated with the nematode symbionts Photorhabdus and Xenorhabdus.</title>
        <authorList>
            <person name="Tobias N.J."/>
            <person name="Wolff H."/>
            <person name="Djahanschiri B."/>
            <person name="Grundmann F."/>
            <person name="Kronenwerth M."/>
            <person name="Shi Y.M."/>
            <person name="Simonyi S."/>
            <person name="Grun P."/>
            <person name="Shapiro-Ilan D."/>
            <person name="Pidot S.J."/>
            <person name="Stinear T.P."/>
            <person name="Ebersberger I."/>
            <person name="Bode H.B."/>
        </authorList>
    </citation>
    <scope>NUCLEOTIDE SEQUENCE [LARGE SCALE GENOMIC DNA]</scope>
    <source>
        <strain evidence="2 3">DSM 17904</strain>
    </source>
</reference>
<name>A0A2D0K6P5_9GAMM</name>
<keyword evidence="3" id="KW-1185">Reference proteome</keyword>
<evidence type="ECO:0000313" key="3">
    <source>
        <dbReference type="Proteomes" id="UP000222366"/>
    </source>
</evidence>
<dbReference type="AlphaFoldDB" id="A0A2D0K6P5"/>
<feature type="region of interest" description="Disordered" evidence="1">
    <location>
        <begin position="86"/>
        <end position="106"/>
    </location>
</feature>
<evidence type="ECO:0000313" key="2">
    <source>
        <dbReference type="EMBL" id="PHM59109.1"/>
    </source>
</evidence>
<organism evidence="2 3">
    <name type="scientific">Xenorhabdus stockiae</name>
    <dbReference type="NCBI Taxonomy" id="351614"/>
    <lineage>
        <taxon>Bacteria</taxon>
        <taxon>Pseudomonadati</taxon>
        <taxon>Pseudomonadota</taxon>
        <taxon>Gammaproteobacteria</taxon>
        <taxon>Enterobacterales</taxon>
        <taxon>Morganellaceae</taxon>
        <taxon>Xenorhabdus</taxon>
    </lineage>
</organism>
<gene>
    <name evidence="2" type="ORF">Xsto_04074</name>
</gene>
<accession>A0A2D0K6P5</accession>
<evidence type="ECO:0008006" key="4">
    <source>
        <dbReference type="Google" id="ProtNLM"/>
    </source>
</evidence>
<comment type="caution">
    <text evidence="2">The sequence shown here is derived from an EMBL/GenBank/DDBJ whole genome shotgun (WGS) entry which is preliminary data.</text>
</comment>
<sequence length="106" mass="12767">MKKKTYLDFANTAIQMEKEEKYSLAAEYWGKARKLATTLNTQLWSEYRQEHNEKRYSLHHSHSTALRSQKENQRTKEVLKKHLDNHTETNKWKQKFQQTEVNNDGI</sequence>
<feature type="compositionally biased region" description="Polar residues" evidence="1">
    <location>
        <begin position="95"/>
        <end position="106"/>
    </location>
</feature>
<evidence type="ECO:0000256" key="1">
    <source>
        <dbReference type="SAM" id="MobiDB-lite"/>
    </source>
</evidence>